<feature type="compositionally biased region" description="Low complexity" evidence="1">
    <location>
        <begin position="191"/>
        <end position="201"/>
    </location>
</feature>
<evidence type="ECO:0000259" key="2">
    <source>
        <dbReference type="Pfam" id="PF03819"/>
    </source>
</evidence>
<dbReference type="InterPro" id="IPR048015">
    <property type="entry name" value="NTP-PPase_MazG-like_N"/>
</dbReference>
<dbReference type="GO" id="GO:0046052">
    <property type="term" value="P:UTP catabolic process"/>
    <property type="evidence" value="ECO:0007669"/>
    <property type="project" value="TreeGrafter"/>
</dbReference>
<dbReference type="CDD" id="cd11528">
    <property type="entry name" value="NTP-PPase_MazG_Nterm"/>
    <property type="match status" value="1"/>
</dbReference>
<dbReference type="Proteomes" id="UP000005710">
    <property type="component" value="Unassembled WGS sequence"/>
</dbReference>
<dbReference type="STRING" id="867903.ThesuDRAFT_00409"/>
<evidence type="ECO:0000313" key="4">
    <source>
        <dbReference type="Proteomes" id="UP000005710"/>
    </source>
</evidence>
<evidence type="ECO:0000313" key="3">
    <source>
        <dbReference type="EMBL" id="EKP94718.1"/>
    </source>
</evidence>
<protein>
    <submittedName>
        <fullName evidence="3">MazG family protein</fullName>
    </submittedName>
</protein>
<dbReference type="NCBIfam" id="TIGR00444">
    <property type="entry name" value="mazG"/>
    <property type="match status" value="1"/>
</dbReference>
<dbReference type="eggNOG" id="COG3956">
    <property type="taxonomic scope" value="Bacteria"/>
</dbReference>
<dbReference type="EMBL" id="AENY02000002">
    <property type="protein sequence ID" value="EKP94718.1"/>
    <property type="molecule type" value="Genomic_DNA"/>
</dbReference>
<accession>K6Q0R7</accession>
<reference evidence="3" key="1">
    <citation type="submission" date="2010-10" db="EMBL/GenBank/DDBJ databases">
        <authorList>
            <consortium name="US DOE Joint Genome Institute (JGI-PGF)"/>
            <person name="Lucas S."/>
            <person name="Copeland A."/>
            <person name="Lapidus A."/>
            <person name="Bruce D."/>
            <person name="Goodwin L."/>
            <person name="Pitluck S."/>
            <person name="Kyrpides N."/>
            <person name="Mavromatis K."/>
            <person name="Detter J.C."/>
            <person name="Han C."/>
            <person name="Land M."/>
            <person name="Hauser L."/>
            <person name="Markowitz V."/>
            <person name="Cheng J.-F."/>
            <person name="Hugenholtz P."/>
            <person name="Woyke T."/>
            <person name="Wu D."/>
            <person name="Pukall R."/>
            <person name="Wahrenburg C."/>
            <person name="Brambilla E."/>
            <person name="Klenk H.-P."/>
            <person name="Eisen J.A."/>
        </authorList>
    </citation>
    <scope>NUCLEOTIDE SEQUENCE [LARGE SCALE GENOMIC DNA]</scope>
    <source>
        <strain evidence="3">DSM 13965</strain>
    </source>
</reference>
<comment type="caution">
    <text evidence="3">The sequence shown here is derived from an EMBL/GenBank/DDBJ whole genome shotgun (WGS) entry which is preliminary data.</text>
</comment>
<dbReference type="GO" id="GO:0046081">
    <property type="term" value="P:dUTP catabolic process"/>
    <property type="evidence" value="ECO:0007669"/>
    <property type="project" value="TreeGrafter"/>
</dbReference>
<feature type="compositionally biased region" description="Gly residues" evidence="1">
    <location>
        <begin position="170"/>
        <end position="190"/>
    </location>
</feature>
<organism evidence="3 4">
    <name type="scientific">Thermaerobacter subterraneus DSM 13965</name>
    <dbReference type="NCBI Taxonomy" id="867903"/>
    <lineage>
        <taxon>Bacteria</taxon>
        <taxon>Bacillati</taxon>
        <taxon>Bacillota</taxon>
        <taxon>Clostridia</taxon>
        <taxon>Eubacteriales</taxon>
        <taxon>Clostridiales Family XVII. Incertae Sedis</taxon>
        <taxon>Thermaerobacter</taxon>
    </lineage>
</organism>
<dbReference type="InterPro" id="IPR048011">
    <property type="entry name" value="NTP-PPase_MazG-like_C"/>
</dbReference>
<dbReference type="GO" id="GO:0046061">
    <property type="term" value="P:dATP catabolic process"/>
    <property type="evidence" value="ECO:0007669"/>
    <property type="project" value="TreeGrafter"/>
</dbReference>
<dbReference type="HOGENOM" id="CLU_038356_0_0_9"/>
<feature type="domain" description="NTP pyrophosphohydrolase MazG-like" evidence="2">
    <location>
        <begin position="38"/>
        <end position="111"/>
    </location>
</feature>
<dbReference type="PANTHER" id="PTHR30522:SF0">
    <property type="entry name" value="NUCLEOSIDE TRIPHOSPHATE PYROPHOSPHOHYDROLASE"/>
    <property type="match status" value="1"/>
</dbReference>
<dbReference type="PANTHER" id="PTHR30522">
    <property type="entry name" value="NUCLEOSIDE TRIPHOSPHATE PYROPHOSPHOHYDROLASE"/>
    <property type="match status" value="1"/>
</dbReference>
<dbReference type="SUPFAM" id="SSF101386">
    <property type="entry name" value="all-alpha NTP pyrophosphatases"/>
    <property type="match status" value="2"/>
</dbReference>
<reference evidence="3" key="2">
    <citation type="submission" date="2012-10" db="EMBL/GenBank/DDBJ databases">
        <title>Improved high-quality draft of Thermaerobacter subterraneus C21, DSM 13965.</title>
        <authorList>
            <consortium name="DOE Joint Genome Institute"/>
            <person name="Eisen J."/>
            <person name="Huntemann M."/>
            <person name="Wei C.-L."/>
            <person name="Han J."/>
            <person name="Detter J.C."/>
            <person name="Han C."/>
            <person name="Tapia R."/>
            <person name="Chen A."/>
            <person name="Kyrpides N."/>
            <person name="Mavromatis K."/>
            <person name="Markowitz V."/>
            <person name="Szeto E."/>
            <person name="Ivanova N."/>
            <person name="Mikhailova N."/>
            <person name="Ovchinnikova G."/>
            <person name="Pagani I."/>
            <person name="Pati A."/>
            <person name="Goodwin L."/>
            <person name="Nordberg H.P."/>
            <person name="Cantor M.N."/>
            <person name="Hua S.X."/>
            <person name="Woyke T."/>
            <person name="Eisen J."/>
            <person name="Klenk H.-P."/>
        </authorList>
    </citation>
    <scope>NUCLEOTIDE SEQUENCE [LARGE SCALE GENOMIC DNA]</scope>
    <source>
        <strain evidence="3">DSM 13965</strain>
    </source>
</reference>
<dbReference type="Gene3D" id="1.10.287.1080">
    <property type="entry name" value="MazG-like"/>
    <property type="match status" value="2"/>
</dbReference>
<dbReference type="GO" id="GO:0006950">
    <property type="term" value="P:response to stress"/>
    <property type="evidence" value="ECO:0007669"/>
    <property type="project" value="UniProtKB-ARBA"/>
</dbReference>
<keyword evidence="4" id="KW-1185">Reference proteome</keyword>
<gene>
    <name evidence="3" type="ORF">ThesuDRAFT_00409</name>
</gene>
<name>K6Q0R7_9FIRM</name>
<dbReference type="InterPro" id="IPR011551">
    <property type="entry name" value="NTP_PyrPHydrolase_MazG"/>
</dbReference>
<dbReference type="GO" id="GO:0046047">
    <property type="term" value="P:TTP catabolic process"/>
    <property type="evidence" value="ECO:0007669"/>
    <property type="project" value="TreeGrafter"/>
</dbReference>
<proteinExistence type="predicted"/>
<evidence type="ECO:0000256" key="1">
    <source>
        <dbReference type="SAM" id="MobiDB-lite"/>
    </source>
</evidence>
<feature type="domain" description="NTP pyrophosphohydrolase MazG-like" evidence="2">
    <location>
        <begin position="268"/>
        <end position="325"/>
    </location>
</feature>
<dbReference type="GO" id="GO:0046076">
    <property type="term" value="P:dTTP catabolic process"/>
    <property type="evidence" value="ECO:0007669"/>
    <property type="project" value="TreeGrafter"/>
</dbReference>
<feature type="region of interest" description="Disordered" evidence="1">
    <location>
        <begin position="355"/>
        <end position="374"/>
    </location>
</feature>
<dbReference type="InterPro" id="IPR004518">
    <property type="entry name" value="MazG-like_dom"/>
</dbReference>
<sequence length="374" mass="40101">MTDTFVDRSRQDPYGFARLVELVRRLRAPGGCPWDRAQTHRSLRRFALEEAYEVVEAIDRGDPQHLAEELGDLLLQVLLHAQIAAEAGHFDVADVCHRLADKLVRRHPHVFGQMEARSAADVQRLWSAIKAAEAGGRPGLPSPADEPASGDGKTPAPSPPAVPPLAAGRAGTGGASGEHGGAGDRYGTGPGAPAAGNPAAGRVREAAADQGAPGLPPDVRSQSGARAATAGGVDAEDWPPSALVQAYRIQERAARSGLDWPDPQGPRAKLDEELAELDEAVAHGDPQRIEEELGDVLFILVNAGRHWGVYPEAALLGAVRKFRRRVRLMEEQAAHQGRRLEDMSPEELDHLWEAAKDRERGRIQGSSAEHKSGI</sequence>
<dbReference type="Pfam" id="PF03819">
    <property type="entry name" value="MazG"/>
    <property type="match status" value="2"/>
</dbReference>
<dbReference type="FunFam" id="1.10.287.1080:FF:000001">
    <property type="entry name" value="Nucleoside triphosphate pyrophosphohydrolase"/>
    <property type="match status" value="1"/>
</dbReference>
<dbReference type="GO" id="GO:0047429">
    <property type="term" value="F:nucleoside triphosphate diphosphatase activity"/>
    <property type="evidence" value="ECO:0007669"/>
    <property type="project" value="InterPro"/>
</dbReference>
<dbReference type="GO" id="GO:0006203">
    <property type="term" value="P:dGTP catabolic process"/>
    <property type="evidence" value="ECO:0007669"/>
    <property type="project" value="TreeGrafter"/>
</dbReference>
<dbReference type="AlphaFoldDB" id="K6Q0R7"/>
<dbReference type="RefSeq" id="WP_006902697.1">
    <property type="nucleotide sequence ID" value="NZ_JH976535.1"/>
</dbReference>
<feature type="region of interest" description="Disordered" evidence="1">
    <location>
        <begin position="134"/>
        <end position="237"/>
    </location>
</feature>
<dbReference type="CDD" id="cd11529">
    <property type="entry name" value="NTP-PPase_MazG_Cterm"/>
    <property type="match status" value="1"/>
</dbReference>